<keyword evidence="1" id="KW-0732">Signal</keyword>
<feature type="domain" description="Ig-like" evidence="2">
    <location>
        <begin position="782"/>
        <end position="862"/>
    </location>
</feature>
<proteinExistence type="predicted"/>
<feature type="domain" description="Ig-like" evidence="2">
    <location>
        <begin position="210"/>
        <end position="285"/>
    </location>
</feature>
<evidence type="ECO:0000256" key="1">
    <source>
        <dbReference type="SAM" id="SignalP"/>
    </source>
</evidence>
<feature type="domain" description="Ig-like" evidence="2">
    <location>
        <begin position="450"/>
        <end position="525"/>
    </location>
</feature>
<feature type="domain" description="Ig-like" evidence="2">
    <location>
        <begin position="610"/>
        <end position="690"/>
    </location>
</feature>
<protein>
    <submittedName>
        <fullName evidence="3">T9SS type A sorting domain-containing protein</fullName>
    </submittedName>
</protein>
<dbReference type="Proteomes" id="UP001139411">
    <property type="component" value="Unassembled WGS sequence"/>
</dbReference>
<comment type="caution">
    <text evidence="3">The sequence shown here is derived from an EMBL/GenBank/DDBJ whole genome shotgun (WGS) entry which is preliminary data.</text>
</comment>
<dbReference type="InterPro" id="IPR044023">
    <property type="entry name" value="Ig_7"/>
</dbReference>
<feature type="domain" description="Ig-like" evidence="2">
    <location>
        <begin position="370"/>
        <end position="445"/>
    </location>
</feature>
<reference evidence="3" key="1">
    <citation type="submission" date="2022-01" db="EMBL/GenBank/DDBJ databases">
        <title>Novel species in genus Dyadobacter.</title>
        <authorList>
            <person name="Ma C."/>
        </authorList>
    </citation>
    <scope>NUCLEOTIDE SEQUENCE</scope>
    <source>
        <strain evidence="3">CY357</strain>
    </source>
</reference>
<dbReference type="NCBIfam" id="TIGR04183">
    <property type="entry name" value="Por_Secre_tail"/>
    <property type="match status" value="1"/>
</dbReference>
<feature type="signal peptide" evidence="1">
    <location>
        <begin position="1"/>
        <end position="23"/>
    </location>
</feature>
<sequence>MNRTFIKKSIFTILAAVLCVANSFGQTIKTDAVDPVEVCAGGTVSVKFTAKDILLAPTNYTAQLSDASGSFAAPIDLGSSATSPISVTIPNGTASGDGYKIRVIGFLLLVPAIATSESASIKINAIPAKPTVTSPVAYEVGDKSVALIATGTGLKWYDTVTSAAGSATIPVPDTKAEGTQNYFVSQTVSGCESDRAQIVVNVTKTACTPPAKPVVTDRNFTIGDPEEALTATGTGLKWYAAATGGSPLASAPKPSTATAGKTSYFVSQTVNECESERAEIVVTVSACTPPAKPGVANKSYTIGDPEEVLTATGTALKWYTAASGGSPLASAPKPSTKTAGTTSYFVSQTVGGCESERAEIVVTVSACTPPTKPGVANKTYTIGDPEEVLTATGTALKWYTAASGGSPLASAPKPSTKTAGTTSYFVSQTVGGCESERAEIVVTVSACTPPAKPAVANKTYTIGDPEEVLTATGTALKWYTAASGGSPLASAPKPSTKTAGKTSYFVSQTVGGCESERAEIVVTVSACTPPPKPVVLDKTYTVGDPEEVLTATGTNLKWYALANGGSPLASAPKPSTATVGTSIYFVTQTVGGCESERASITVIVKACSPPAKPTVSAIDPVCMNATVPSSLLSSAVAQKTGLKWYESATGGVGSTTVPSPTTSTAGTKTYYVTQTVKTCESERAAVSFEVRALPGKPTVETVEYCKDVTTAVALMATGTGVIKWYAAETGGNPLAAAPKPSTTTVGTVSYFVSQTVASAGLSCESPRAELKVVTNALPAALPTVSVAVCQERSDKTYTLEPQPSNGNTVNWYTALTGGTASKTAPSVNLKNAGETTFYATQVSAKGCESPSPRIAQKIRVKPLPGLPTIANQTVEICQFVVAQPLTATPVKDGILKWYGTNATGGDASDAAPIPSTAEGGTTSYFVGQSLEGCISDRAKIDVKINTTPKPQTTTQLAYCQNEVAPRLDATGSILKWYRNSNDTDFQGVPFTPFTEKVQDYSFYVTQTGTNGCESPKEEIKIHIKALPSATISGNTTIDLGQTATIRVKFTGDGPWMYALSDGKTDTTDQINHEIMVKPITTTTYLLTEVANACGKGLPIGSALVTVKVPTINSGNPSVAEACAGKTFSVPFQQSGDFPSENTFKVQIATENTDAKFISIPSVASSNIITATFPDTTLAGSYYVRVVSSGKNPDFTVKGSVSAITITASPLPVATITGTQTILMGDKADMKIETTGKAPWTFTLSNGTKDSLITASVTPYTFKLAPKATTIYTISKVTNGCGTGKGAGSARVQVDPILGVEPPASADWVKVYPTLVTTQCTVEIDGIIAPREARAEVIDLTGRSRAVKNINQKVTDVDFSSYPSGLYLLRITNGNKSTVWRVMKP</sequence>
<feature type="chain" id="PRO_5040849374" evidence="1">
    <location>
        <begin position="24"/>
        <end position="1384"/>
    </location>
</feature>
<name>A0A9X1QFG5_9BACT</name>
<dbReference type="Pfam" id="PF19081">
    <property type="entry name" value="Ig_7"/>
    <property type="match status" value="8"/>
</dbReference>
<feature type="domain" description="Ig-like" evidence="2">
    <location>
        <begin position="290"/>
        <end position="365"/>
    </location>
</feature>
<evidence type="ECO:0000313" key="3">
    <source>
        <dbReference type="EMBL" id="MCF2500446.1"/>
    </source>
</evidence>
<dbReference type="EMBL" id="JAKFFV010000011">
    <property type="protein sequence ID" value="MCF2500446.1"/>
    <property type="molecule type" value="Genomic_DNA"/>
</dbReference>
<accession>A0A9X1QFG5</accession>
<dbReference type="InterPro" id="IPR026444">
    <property type="entry name" value="Secre_tail"/>
</dbReference>
<gene>
    <name evidence="3" type="ORF">L0661_19155</name>
</gene>
<evidence type="ECO:0000313" key="4">
    <source>
        <dbReference type="Proteomes" id="UP001139411"/>
    </source>
</evidence>
<organism evidence="3 4">
    <name type="scientific">Dyadobacter chenhuakuii</name>
    <dbReference type="NCBI Taxonomy" id="2909339"/>
    <lineage>
        <taxon>Bacteria</taxon>
        <taxon>Pseudomonadati</taxon>
        <taxon>Bacteroidota</taxon>
        <taxon>Cytophagia</taxon>
        <taxon>Cytophagales</taxon>
        <taxon>Spirosomataceae</taxon>
        <taxon>Dyadobacter</taxon>
    </lineage>
</organism>
<evidence type="ECO:0000259" key="2">
    <source>
        <dbReference type="Pfam" id="PF19081"/>
    </source>
</evidence>
<feature type="domain" description="Ig-like" evidence="2">
    <location>
        <begin position="530"/>
        <end position="605"/>
    </location>
</feature>
<feature type="domain" description="Ig-like" evidence="2">
    <location>
        <begin position="694"/>
        <end position="773"/>
    </location>
</feature>
<dbReference type="RefSeq" id="WP_235178821.1">
    <property type="nucleotide sequence ID" value="NZ_JAKFFV010000011.1"/>
</dbReference>